<keyword evidence="2" id="KW-0732">Signal</keyword>
<dbReference type="Proteomes" id="UP001060919">
    <property type="component" value="Chromosome"/>
</dbReference>
<reference evidence="3" key="1">
    <citation type="submission" date="2022-09" db="EMBL/GenBank/DDBJ databases">
        <title>Aureispira anguillicida sp. nov., isolated from Leptocephalus of Japanese eel Anguilla japonica.</title>
        <authorList>
            <person name="Yuasa K."/>
            <person name="Mekata T."/>
            <person name="Ikunari K."/>
        </authorList>
    </citation>
    <scope>NUCLEOTIDE SEQUENCE</scope>
    <source>
        <strain evidence="3">EL160426</strain>
    </source>
</reference>
<keyword evidence="4" id="KW-1185">Reference proteome</keyword>
<keyword evidence="1" id="KW-0175">Coiled coil</keyword>
<evidence type="ECO:0000256" key="1">
    <source>
        <dbReference type="SAM" id="Coils"/>
    </source>
</evidence>
<gene>
    <name evidence="3" type="ORF">AsAng_0041040</name>
</gene>
<dbReference type="RefSeq" id="WP_264788647.1">
    <property type="nucleotide sequence ID" value="NZ_AP026867.1"/>
</dbReference>
<feature type="signal peptide" evidence="2">
    <location>
        <begin position="1"/>
        <end position="25"/>
    </location>
</feature>
<organism evidence="3 4">
    <name type="scientific">Aureispira anguillae</name>
    <dbReference type="NCBI Taxonomy" id="2864201"/>
    <lineage>
        <taxon>Bacteria</taxon>
        <taxon>Pseudomonadati</taxon>
        <taxon>Bacteroidota</taxon>
        <taxon>Saprospiria</taxon>
        <taxon>Saprospirales</taxon>
        <taxon>Saprospiraceae</taxon>
        <taxon>Aureispira</taxon>
    </lineage>
</organism>
<accession>A0A915YHN7</accession>
<dbReference type="EMBL" id="AP026867">
    <property type="protein sequence ID" value="BDS13367.1"/>
    <property type="molecule type" value="Genomic_DNA"/>
</dbReference>
<sequence length="987" mass="111758">MNVNRPFSFLFLLGVTLLLPHFAQAQLVNMEETWREFLGNQKTSNVSKLVKPEKSQPANYIKYCLMYANSYFCADNIPSADKMMREITTINPEVQAKVPGFKERYEGMKVKIKAYKDLVPVWQRFLADKGSITRKDIAAVPEAKKVCEKGTLCKFFYMTAHAYYCEANLEDARHHFENRVLKLAKTSFDPKNVAGLNEEIEMMKLVWAGIDELTPVWSKFIETDQSPGFETEIPVIACYTVPNIKVCLLRAAADFCGTGAEMLEKIKALQASMSHDVPGDVADKIAWLEAAVNKSNKELANLNNIWDKFTPKEQLPNGATYAHIFVCDRLAEVKAYLMDGLSNPCTAGEAALDSIARIRKDHKPSLDDVCTSKLKKLKSLVNNEAAAIAKLNKAWEDFLPDHKLSNPADFGFEYCDKTALTKAYTMDGILNICDRGQQRLDDIETVRAEYTPSLDAKTTEKIDFLQKEVERLNQEAADLKKAWQYLVDNDKVNTALQYKHEFICDREAEVQSYLLDGLTDPCASGKDALAEIEKVMSAHNPTLSSTTLAQLNKLKNSVKNETNNLAALNKTWKDFVPDDKLSAPLDIAFEYCDKIAQIRAYIIDGTVNFCAQSEQRLADALELKTSFSLSLDATTQSKLDQLDKKVKQAAKDLEDLGAAWTLYTQTDTLTSWPEGYPDPDTLVRDQIRLVDFYCDKIAQTKSWAIKGLLDPCEKGDAYLAKINALKTKHGLSYDNDLACQVHRLKGKVYQCKYWTLVREARRVTHLERETFGPKSAQIMYGELNSDKQPCETTVVYEPLGYIGVRYTVAPHLCQKTNLAKMGDPEYYKKIASWVDDEVLSKYCESNMRCKEDFFIYLEGHTDGYRFSGRKYDQSLDIPQGTPYTHFLGDKDGTVDTLQKETRHITRELKSNMELGIARAWTVKAQLDFMNVPITIGAYEHPETEKGGEFRKIDIELNITNLLLDFYEKTLNRLVKESGIGKRPARGC</sequence>
<feature type="coiled-coil region" evidence="1">
    <location>
        <begin position="455"/>
        <end position="482"/>
    </location>
</feature>
<protein>
    <submittedName>
        <fullName evidence="3">Uncharacterized protein</fullName>
    </submittedName>
</protein>
<evidence type="ECO:0000313" key="4">
    <source>
        <dbReference type="Proteomes" id="UP001060919"/>
    </source>
</evidence>
<feature type="chain" id="PRO_5037273317" evidence="2">
    <location>
        <begin position="26"/>
        <end position="987"/>
    </location>
</feature>
<evidence type="ECO:0000256" key="2">
    <source>
        <dbReference type="SAM" id="SignalP"/>
    </source>
</evidence>
<name>A0A915YHN7_9BACT</name>
<dbReference type="KEGG" id="aup:AsAng_0041040"/>
<dbReference type="AlphaFoldDB" id="A0A915YHN7"/>
<evidence type="ECO:0000313" key="3">
    <source>
        <dbReference type="EMBL" id="BDS13367.1"/>
    </source>
</evidence>
<proteinExistence type="predicted"/>